<name>A0AAD7R980_9TELE</name>
<reference evidence="2" key="1">
    <citation type="journal article" date="2023" name="Science">
        <title>Genome structures resolve the early diversification of teleost fishes.</title>
        <authorList>
            <person name="Parey E."/>
            <person name="Louis A."/>
            <person name="Montfort J."/>
            <person name="Bouchez O."/>
            <person name="Roques C."/>
            <person name="Iampietro C."/>
            <person name="Lluch J."/>
            <person name="Castinel A."/>
            <person name="Donnadieu C."/>
            <person name="Desvignes T."/>
            <person name="Floi Bucao C."/>
            <person name="Jouanno E."/>
            <person name="Wen M."/>
            <person name="Mejri S."/>
            <person name="Dirks R."/>
            <person name="Jansen H."/>
            <person name="Henkel C."/>
            <person name="Chen W.J."/>
            <person name="Zahm M."/>
            <person name="Cabau C."/>
            <person name="Klopp C."/>
            <person name="Thompson A.W."/>
            <person name="Robinson-Rechavi M."/>
            <person name="Braasch I."/>
            <person name="Lecointre G."/>
            <person name="Bobe J."/>
            <person name="Postlethwait J.H."/>
            <person name="Berthelot C."/>
            <person name="Roest Crollius H."/>
            <person name="Guiguen Y."/>
        </authorList>
    </citation>
    <scope>NUCLEOTIDE SEQUENCE</scope>
    <source>
        <strain evidence="2">NC1722</strain>
    </source>
</reference>
<accession>A0AAD7R980</accession>
<protein>
    <submittedName>
        <fullName evidence="2">Uncharacterized protein</fullName>
    </submittedName>
</protein>
<dbReference type="AlphaFoldDB" id="A0AAD7R980"/>
<dbReference type="Proteomes" id="UP001221898">
    <property type="component" value="Unassembled WGS sequence"/>
</dbReference>
<comment type="caution">
    <text evidence="2">The sequence shown here is derived from an EMBL/GenBank/DDBJ whole genome shotgun (WGS) entry which is preliminary data.</text>
</comment>
<gene>
    <name evidence="2" type="ORF">AAFF_G00298350</name>
</gene>
<organism evidence="2 3">
    <name type="scientific">Aldrovandia affinis</name>
    <dbReference type="NCBI Taxonomy" id="143900"/>
    <lineage>
        <taxon>Eukaryota</taxon>
        <taxon>Metazoa</taxon>
        <taxon>Chordata</taxon>
        <taxon>Craniata</taxon>
        <taxon>Vertebrata</taxon>
        <taxon>Euteleostomi</taxon>
        <taxon>Actinopterygii</taxon>
        <taxon>Neopterygii</taxon>
        <taxon>Teleostei</taxon>
        <taxon>Notacanthiformes</taxon>
        <taxon>Halosauridae</taxon>
        <taxon>Aldrovandia</taxon>
    </lineage>
</organism>
<dbReference type="EMBL" id="JAINUG010000422">
    <property type="protein sequence ID" value="KAJ8371962.1"/>
    <property type="molecule type" value="Genomic_DNA"/>
</dbReference>
<feature type="region of interest" description="Disordered" evidence="1">
    <location>
        <begin position="43"/>
        <end position="85"/>
    </location>
</feature>
<sequence length="85" mass="9030">MVVPIVIHPEQSEARISVLSPLPRILSKLSPWVLTLPNLSPSTLGTLPSPGTPRNDRISPDHSIAEGPASTGITLSALVTKDHNH</sequence>
<keyword evidence="3" id="KW-1185">Reference proteome</keyword>
<feature type="compositionally biased region" description="Basic and acidic residues" evidence="1">
    <location>
        <begin position="54"/>
        <end position="64"/>
    </location>
</feature>
<evidence type="ECO:0000256" key="1">
    <source>
        <dbReference type="SAM" id="MobiDB-lite"/>
    </source>
</evidence>
<evidence type="ECO:0000313" key="3">
    <source>
        <dbReference type="Proteomes" id="UP001221898"/>
    </source>
</evidence>
<evidence type="ECO:0000313" key="2">
    <source>
        <dbReference type="EMBL" id="KAJ8371962.1"/>
    </source>
</evidence>
<proteinExistence type="predicted"/>